<evidence type="ECO:0000313" key="3">
    <source>
        <dbReference type="EMBL" id="MBE9041780.1"/>
    </source>
</evidence>
<dbReference type="GO" id="GO:0003676">
    <property type="term" value="F:nucleic acid binding"/>
    <property type="evidence" value="ECO:0007669"/>
    <property type="project" value="InterPro"/>
</dbReference>
<evidence type="ECO:0000313" key="4">
    <source>
        <dbReference type="Proteomes" id="UP000621799"/>
    </source>
</evidence>
<feature type="domain" description="YhcG PDDEXK nuclease" evidence="1">
    <location>
        <begin position="178"/>
        <end position="333"/>
    </location>
</feature>
<comment type="caution">
    <text evidence="3">The sequence shown here is derived from an EMBL/GenBank/DDBJ whole genome shotgun (WGS) entry which is preliminary data.</text>
</comment>
<dbReference type="Pfam" id="PF17761">
    <property type="entry name" value="DUF1016_N"/>
    <property type="match status" value="1"/>
</dbReference>
<dbReference type="InterPro" id="IPR041527">
    <property type="entry name" value="YhcG_N"/>
</dbReference>
<feature type="domain" description="YhcG N-terminal" evidence="2">
    <location>
        <begin position="20"/>
        <end position="156"/>
    </location>
</feature>
<reference evidence="3" key="1">
    <citation type="submission" date="2020-10" db="EMBL/GenBank/DDBJ databases">
        <authorList>
            <person name="Castelo-Branco R."/>
            <person name="Eusebio N."/>
            <person name="Adriana R."/>
            <person name="Vieira A."/>
            <person name="Brugerolle De Fraissinette N."/>
            <person name="Rezende De Castro R."/>
            <person name="Schneider M.P."/>
            <person name="Vasconcelos V."/>
            <person name="Leao P.N."/>
        </authorList>
    </citation>
    <scope>NUCLEOTIDE SEQUENCE</scope>
    <source>
        <strain evidence="3">LEGE 11467</strain>
    </source>
</reference>
<evidence type="ECO:0000259" key="1">
    <source>
        <dbReference type="Pfam" id="PF06250"/>
    </source>
</evidence>
<dbReference type="PANTHER" id="PTHR30547">
    <property type="entry name" value="UNCHARACTERIZED PROTEIN YHCG-RELATED"/>
    <property type="match status" value="1"/>
</dbReference>
<name>A0A928W1Y8_9CYAN</name>
<evidence type="ECO:0000259" key="2">
    <source>
        <dbReference type="Pfam" id="PF17761"/>
    </source>
</evidence>
<sequence>MSSKTPRFVPDEWYRAFLEEIKHNIQSAQIKAAVSVNRSLIELYLSIGDAILLKQDEEGWGKSVIERLSQDLKKGFPNMKGFSPRNLWNMRRLSESVRDEPILQQVVAEIPWGHNLVLLNKIKEASEREWYIRKTIENSWSRNVLTLQIETNLYRREGKAIANFDRTLPAPQSDLARETFKSPYIFDFLNLGEEAHERAVEKELVKHITSFLLELGAGFAFVGNQYPLNVAGKDYFLDLLFYHLKLRCFVVIELKAREFTPEDAGKMNFYLSAVDDLLKHPADNPSIGMILCKSKAQVTAEYALRDMNKPIGVAEWQAQITKSLPERLQTELPTIEALEAELEAFSGEGEE</sequence>
<dbReference type="Pfam" id="PF06250">
    <property type="entry name" value="YhcG_C"/>
    <property type="match status" value="1"/>
</dbReference>
<dbReference type="Proteomes" id="UP000621799">
    <property type="component" value="Unassembled WGS sequence"/>
</dbReference>
<protein>
    <submittedName>
        <fullName evidence="3">DUF1016 family protein</fullName>
    </submittedName>
</protein>
<dbReference type="AlphaFoldDB" id="A0A928W1Y8"/>
<keyword evidence="4" id="KW-1185">Reference proteome</keyword>
<dbReference type="EMBL" id="JADEXN010000245">
    <property type="protein sequence ID" value="MBE9041780.1"/>
    <property type="molecule type" value="Genomic_DNA"/>
</dbReference>
<dbReference type="InterPro" id="IPR009362">
    <property type="entry name" value="YhcG_C"/>
</dbReference>
<dbReference type="RefSeq" id="WP_264321975.1">
    <property type="nucleotide sequence ID" value="NZ_JADEXN010000245.1"/>
</dbReference>
<dbReference type="InterPro" id="IPR053148">
    <property type="entry name" value="PD-DEXK-like_domain"/>
</dbReference>
<gene>
    <name evidence="3" type="ORF">IQ235_13420</name>
</gene>
<dbReference type="InterPro" id="IPR011856">
    <property type="entry name" value="tRNA_endonuc-like_dom_sf"/>
</dbReference>
<accession>A0A928W1Y8</accession>
<dbReference type="PANTHER" id="PTHR30547:SF0">
    <property type="entry name" value="BLR8175 PROTEIN"/>
    <property type="match status" value="1"/>
</dbReference>
<proteinExistence type="predicted"/>
<dbReference type="Gene3D" id="3.40.1350.10">
    <property type="match status" value="1"/>
</dbReference>
<organism evidence="3 4">
    <name type="scientific">Zarconia navalis LEGE 11467</name>
    <dbReference type="NCBI Taxonomy" id="1828826"/>
    <lineage>
        <taxon>Bacteria</taxon>
        <taxon>Bacillati</taxon>
        <taxon>Cyanobacteriota</taxon>
        <taxon>Cyanophyceae</taxon>
        <taxon>Oscillatoriophycideae</taxon>
        <taxon>Oscillatoriales</taxon>
        <taxon>Oscillatoriales incertae sedis</taxon>
        <taxon>Zarconia</taxon>
        <taxon>Zarconia navalis</taxon>
    </lineage>
</organism>